<reference evidence="4" key="1">
    <citation type="submission" date="2016-11" db="EMBL/GenBank/DDBJ databases">
        <authorList>
            <person name="Varghese N."/>
            <person name="Submissions S."/>
        </authorList>
    </citation>
    <scope>NUCLEOTIDE SEQUENCE [LARGE SCALE GENOMIC DNA]</scope>
    <source>
        <strain evidence="4">DSM 29326</strain>
    </source>
</reference>
<feature type="region of interest" description="Disordered" evidence="1">
    <location>
        <begin position="24"/>
        <end position="44"/>
    </location>
</feature>
<dbReference type="InterPro" id="IPR007332">
    <property type="entry name" value="DUF411"/>
</dbReference>
<protein>
    <submittedName>
        <fullName evidence="3">Uncharacterized conserved protein</fullName>
    </submittedName>
</protein>
<dbReference type="OrthoDB" id="14727at2"/>
<dbReference type="RefSeq" id="WP_072858863.1">
    <property type="nucleotide sequence ID" value="NZ_FQUE01000020.1"/>
</dbReference>
<evidence type="ECO:0000256" key="2">
    <source>
        <dbReference type="SAM" id="SignalP"/>
    </source>
</evidence>
<accession>A0A1M5FDE5</accession>
<dbReference type="STRING" id="366533.SAMN05444339_1202"/>
<proteinExistence type="predicted"/>
<keyword evidence="2" id="KW-0732">Signal</keyword>
<dbReference type="AlphaFoldDB" id="A0A1M5FDE5"/>
<evidence type="ECO:0000313" key="3">
    <source>
        <dbReference type="EMBL" id="SHF89537.1"/>
    </source>
</evidence>
<dbReference type="Pfam" id="PF04214">
    <property type="entry name" value="DUF411"/>
    <property type="match status" value="1"/>
</dbReference>
<evidence type="ECO:0000256" key="1">
    <source>
        <dbReference type="SAM" id="MobiDB-lite"/>
    </source>
</evidence>
<dbReference type="Proteomes" id="UP000183987">
    <property type="component" value="Unassembled WGS sequence"/>
</dbReference>
<name>A0A1M5FDE5_LOKAT</name>
<keyword evidence="4" id="KW-1185">Reference proteome</keyword>
<organism evidence="3 4">
    <name type="scientific">Loktanella atrilutea</name>
    <dbReference type="NCBI Taxonomy" id="366533"/>
    <lineage>
        <taxon>Bacteria</taxon>
        <taxon>Pseudomonadati</taxon>
        <taxon>Pseudomonadota</taxon>
        <taxon>Alphaproteobacteria</taxon>
        <taxon>Rhodobacterales</taxon>
        <taxon>Roseobacteraceae</taxon>
        <taxon>Loktanella</taxon>
    </lineage>
</organism>
<feature type="chain" id="PRO_5012160549" evidence="2">
    <location>
        <begin position="28"/>
        <end position="165"/>
    </location>
</feature>
<sequence>MNRRSLLGSALSLTAVLATLRPTTSTAQQSATTNESTTPSDAVPANRRMTIWRDPSCGCCDVYADYMEDNGFVVTRIDDRDFDKRSIAAGVPEAGLGCHLAEVDGYYVSGLVPFEIIARLTAERPNVIGITLPGMPQNAPGMAGKSGALKVYAFNADGVSVYSNE</sequence>
<evidence type="ECO:0000313" key="4">
    <source>
        <dbReference type="Proteomes" id="UP000183987"/>
    </source>
</evidence>
<feature type="signal peptide" evidence="2">
    <location>
        <begin position="1"/>
        <end position="27"/>
    </location>
</feature>
<gene>
    <name evidence="3" type="ORF">SAMN05444339_1202</name>
</gene>
<dbReference type="EMBL" id="FQUE01000020">
    <property type="protein sequence ID" value="SHF89537.1"/>
    <property type="molecule type" value="Genomic_DNA"/>
</dbReference>
<feature type="compositionally biased region" description="Low complexity" evidence="1">
    <location>
        <begin position="24"/>
        <end position="38"/>
    </location>
</feature>